<dbReference type="EMBL" id="BJMH01000001">
    <property type="protein sequence ID" value="GEB30669.1"/>
    <property type="molecule type" value="Genomic_DNA"/>
</dbReference>
<dbReference type="PIRSF" id="PIRSF032582">
    <property type="entry name" value="Cas2"/>
    <property type="match status" value="1"/>
</dbReference>
<organism evidence="11 12">
    <name type="scientific">Brevibacillus parabrevis</name>
    <dbReference type="NCBI Taxonomy" id="54914"/>
    <lineage>
        <taxon>Bacteria</taxon>
        <taxon>Bacillati</taxon>
        <taxon>Bacillota</taxon>
        <taxon>Bacilli</taxon>
        <taxon>Bacillales</taxon>
        <taxon>Paenibacillaceae</taxon>
        <taxon>Brevibacillus</taxon>
    </lineage>
</organism>
<evidence type="ECO:0000256" key="8">
    <source>
        <dbReference type="ARBA" id="ARBA00023118"/>
    </source>
</evidence>
<protein>
    <recommendedName>
        <fullName evidence="9">CRISPR-associated endoribonuclease Cas2</fullName>
        <ecNumber evidence="9">3.1.-.-</ecNumber>
    </recommendedName>
</protein>
<evidence type="ECO:0000313" key="12">
    <source>
        <dbReference type="Proteomes" id="UP000316882"/>
    </source>
</evidence>
<dbReference type="PANTHER" id="PTHR34405:SF3">
    <property type="entry name" value="CRISPR-ASSOCIATED ENDORIBONUCLEASE CAS2 3"/>
    <property type="match status" value="1"/>
</dbReference>
<dbReference type="PANTHER" id="PTHR34405">
    <property type="entry name" value="CRISPR-ASSOCIATED ENDORIBONUCLEASE CAS2"/>
    <property type="match status" value="1"/>
</dbReference>
<dbReference type="STRING" id="54914.AV540_16370"/>
<dbReference type="GO" id="GO:0046872">
    <property type="term" value="F:metal ion binding"/>
    <property type="evidence" value="ECO:0007669"/>
    <property type="project" value="UniProtKB-UniRule"/>
</dbReference>
<keyword evidence="6 9" id="KW-0378">Hydrolase</keyword>
<keyword evidence="5 9" id="KW-0255">Endonuclease</keyword>
<dbReference type="Proteomes" id="UP000316882">
    <property type="component" value="Unassembled WGS sequence"/>
</dbReference>
<keyword evidence="7 9" id="KW-0460">Magnesium</keyword>
<keyword evidence="12" id="KW-1185">Reference proteome</keyword>
<comment type="similarity">
    <text evidence="2 9 10">Belongs to the CRISPR-associated endoribonuclease Cas2 protein family.</text>
</comment>
<dbReference type="AlphaFoldDB" id="A0A4Y3PHI8"/>
<proteinExistence type="inferred from homology"/>
<evidence type="ECO:0000256" key="1">
    <source>
        <dbReference type="ARBA" id="ARBA00001946"/>
    </source>
</evidence>
<dbReference type="InterPro" id="IPR019199">
    <property type="entry name" value="Virulence_VapD/CRISPR_Cas2"/>
</dbReference>
<dbReference type="RefSeq" id="WP_122962944.1">
    <property type="nucleotide sequence ID" value="NZ_BJMH01000001.1"/>
</dbReference>
<reference evidence="11 12" key="1">
    <citation type="submission" date="2019-06" db="EMBL/GenBank/DDBJ databases">
        <title>Whole genome shotgun sequence of Brevibacillus parabrevis NBRC 12334.</title>
        <authorList>
            <person name="Hosoyama A."/>
            <person name="Uohara A."/>
            <person name="Ohji S."/>
            <person name="Ichikawa N."/>
        </authorList>
    </citation>
    <scope>NUCLEOTIDE SEQUENCE [LARGE SCALE GENOMIC DNA]</scope>
    <source>
        <strain evidence="11 12">NBRC 12334</strain>
    </source>
</reference>
<dbReference type="GO" id="GO:0004521">
    <property type="term" value="F:RNA endonuclease activity"/>
    <property type="evidence" value="ECO:0007669"/>
    <property type="project" value="UniProtKB-UniRule"/>
</dbReference>
<dbReference type="Pfam" id="PF09827">
    <property type="entry name" value="CRISPR_Cas2"/>
    <property type="match status" value="1"/>
</dbReference>
<dbReference type="NCBIfam" id="TIGR01573">
    <property type="entry name" value="cas2"/>
    <property type="match status" value="1"/>
</dbReference>
<comment type="cofactor">
    <cofactor evidence="1 9">
        <name>Mg(2+)</name>
        <dbReference type="ChEBI" id="CHEBI:18420"/>
    </cofactor>
</comment>
<evidence type="ECO:0000313" key="11">
    <source>
        <dbReference type="EMBL" id="GEB30669.1"/>
    </source>
</evidence>
<gene>
    <name evidence="9 11" type="primary">cas2</name>
    <name evidence="11" type="ORF">BPA01_02490</name>
</gene>
<evidence type="ECO:0000256" key="6">
    <source>
        <dbReference type="ARBA" id="ARBA00022801"/>
    </source>
</evidence>
<dbReference type="SUPFAM" id="SSF143430">
    <property type="entry name" value="TTP0101/SSO1404-like"/>
    <property type="match status" value="1"/>
</dbReference>
<dbReference type="GO" id="GO:0043571">
    <property type="term" value="P:maintenance of CRISPR repeat elements"/>
    <property type="evidence" value="ECO:0007669"/>
    <property type="project" value="UniProtKB-UniRule"/>
</dbReference>
<evidence type="ECO:0000256" key="7">
    <source>
        <dbReference type="ARBA" id="ARBA00022842"/>
    </source>
</evidence>
<evidence type="ECO:0000256" key="10">
    <source>
        <dbReference type="PIRNR" id="PIRNR032582"/>
    </source>
</evidence>
<dbReference type="EC" id="3.1.-.-" evidence="9"/>
<sequence>MMVLITYDVNTTSADGQRRLRQVAKTCEDYGQRVQNSVFECLIDSQQLKELQIKLKKTIDPEMDSLRFYRIGSNWKGKVEHVGAKQGYDPEGFLMI</sequence>
<dbReference type="GO" id="GO:0016787">
    <property type="term" value="F:hydrolase activity"/>
    <property type="evidence" value="ECO:0007669"/>
    <property type="project" value="UniProtKB-KW"/>
</dbReference>
<dbReference type="HAMAP" id="MF_01471">
    <property type="entry name" value="Cas2"/>
    <property type="match status" value="1"/>
</dbReference>
<evidence type="ECO:0000256" key="3">
    <source>
        <dbReference type="ARBA" id="ARBA00022722"/>
    </source>
</evidence>
<comment type="subunit">
    <text evidence="9">Homodimer, forms a heterotetramer with a Cas1 homodimer.</text>
</comment>
<evidence type="ECO:0000256" key="9">
    <source>
        <dbReference type="HAMAP-Rule" id="MF_01471"/>
    </source>
</evidence>
<name>A0A4Y3PHI8_BREPA</name>
<feature type="binding site" evidence="9">
    <location>
        <position position="8"/>
    </location>
    <ligand>
        <name>Mg(2+)</name>
        <dbReference type="ChEBI" id="CHEBI:18420"/>
        <note>catalytic</note>
    </ligand>
</feature>
<comment type="caution">
    <text evidence="11">The sequence shown here is derived from an EMBL/GenBank/DDBJ whole genome shotgun (WGS) entry which is preliminary data.</text>
</comment>
<keyword evidence="3 9" id="KW-0540">Nuclease</keyword>
<dbReference type="Gene3D" id="3.30.70.240">
    <property type="match status" value="1"/>
</dbReference>
<keyword evidence="4 9" id="KW-0479">Metal-binding</keyword>
<keyword evidence="8 9" id="KW-0051">Antiviral defense</keyword>
<dbReference type="CDD" id="cd09725">
    <property type="entry name" value="Cas2_I_II_III"/>
    <property type="match status" value="1"/>
</dbReference>
<evidence type="ECO:0000256" key="4">
    <source>
        <dbReference type="ARBA" id="ARBA00022723"/>
    </source>
</evidence>
<comment type="function">
    <text evidence="9">CRISPR (clustered regularly interspaced short palindromic repeat), is an adaptive immune system that provides protection against mobile genetic elements (viruses, transposable elements and conjugative plasmids). CRISPR clusters contain sequences complementary to antecedent mobile elements and target invading nucleic acids. CRISPR clusters are transcribed and processed into CRISPR RNA (crRNA). Functions as a ssRNA-specific endoribonuclease. Involved in the integration of spacer DNA into the CRISPR cassette.</text>
</comment>
<accession>A0A4Y3PHI8</accession>
<evidence type="ECO:0000256" key="5">
    <source>
        <dbReference type="ARBA" id="ARBA00022759"/>
    </source>
</evidence>
<dbReference type="InterPro" id="IPR021127">
    <property type="entry name" value="CRISPR_associated_Cas2"/>
</dbReference>
<evidence type="ECO:0000256" key="2">
    <source>
        <dbReference type="ARBA" id="ARBA00009959"/>
    </source>
</evidence>
<dbReference type="GO" id="GO:0051607">
    <property type="term" value="P:defense response to virus"/>
    <property type="evidence" value="ECO:0007669"/>
    <property type="project" value="UniProtKB-UniRule"/>
</dbReference>